<sequence length="126" mass="13190">MNAATLTHLSPTDGPDAVAEALSEHGAVIVDDLAGQALLARFEAEIAPFVEATAPGPDDFAGHSTRRTGALVARSAAAREMLVHPLVLGTCDRHLGHATGYQVHLTQVISIGPGQSTQPIHRDQWA</sequence>
<protein>
    <recommendedName>
        <fullName evidence="2">Phytanoyl-CoA dioxygenase</fullName>
    </recommendedName>
</protein>
<dbReference type="AlphaFoldDB" id="A0A382LES6"/>
<dbReference type="Gene3D" id="2.60.120.620">
    <property type="entry name" value="q2cbj1_9rhob like domain"/>
    <property type="match status" value="1"/>
</dbReference>
<evidence type="ECO:0008006" key="2">
    <source>
        <dbReference type="Google" id="ProtNLM"/>
    </source>
</evidence>
<reference evidence="1" key="1">
    <citation type="submission" date="2018-05" db="EMBL/GenBank/DDBJ databases">
        <authorList>
            <person name="Lanie J.A."/>
            <person name="Ng W.-L."/>
            <person name="Kazmierczak K.M."/>
            <person name="Andrzejewski T.M."/>
            <person name="Davidsen T.M."/>
            <person name="Wayne K.J."/>
            <person name="Tettelin H."/>
            <person name="Glass J.I."/>
            <person name="Rusch D."/>
            <person name="Podicherti R."/>
            <person name="Tsui H.-C.T."/>
            <person name="Winkler M.E."/>
        </authorList>
    </citation>
    <scope>NUCLEOTIDE SEQUENCE</scope>
</reference>
<accession>A0A382LES6</accession>
<dbReference type="EMBL" id="UINC01085623">
    <property type="protein sequence ID" value="SVC33351.1"/>
    <property type="molecule type" value="Genomic_DNA"/>
</dbReference>
<proteinExistence type="predicted"/>
<evidence type="ECO:0000313" key="1">
    <source>
        <dbReference type="EMBL" id="SVC33351.1"/>
    </source>
</evidence>
<feature type="non-terminal residue" evidence="1">
    <location>
        <position position="126"/>
    </location>
</feature>
<dbReference type="SUPFAM" id="SSF51197">
    <property type="entry name" value="Clavaminate synthase-like"/>
    <property type="match status" value="1"/>
</dbReference>
<dbReference type="InterPro" id="IPR008775">
    <property type="entry name" value="Phytyl_CoA_dOase-like"/>
</dbReference>
<dbReference type="Pfam" id="PF05721">
    <property type="entry name" value="PhyH"/>
    <property type="match status" value="1"/>
</dbReference>
<organism evidence="1">
    <name type="scientific">marine metagenome</name>
    <dbReference type="NCBI Taxonomy" id="408172"/>
    <lineage>
        <taxon>unclassified sequences</taxon>
        <taxon>metagenomes</taxon>
        <taxon>ecological metagenomes</taxon>
    </lineage>
</organism>
<gene>
    <name evidence="1" type="ORF">METZ01_LOCUS286205</name>
</gene>
<name>A0A382LES6_9ZZZZ</name>